<sequence length="1224" mass="136151">MRESMAVSLEGFSIREYAVKMRSSDVRKSWPFGDAETDPQRTEIENLLPPMICRKHVWWSEELEAVKLKQSQDGAKEKMDTLEREYLGLEKKLEERRIDETEGRVVVGNLGQDDEETVLKVCPVCQNFSATTINAMNAHIDSCLAKPSKEEKRQMRLARGKSKTPKKKRSILEIFAVSPQVETVHLLEDIQGDGFESESEEQKSHHHPDVNLKLIKKRKNYNKLMMTKKKKKKKKKMDVLRRKQITLKKTLSKEKFQKLRMPSGLNISQLIKGSSHRKGQERKSTGTAGRQKKMSSKSKNQCQKIRNKVNHASKLINLGKDHVVIKGSTRKKSTEFIPSQKLPTKSILKGANLPRMPQVNRHVKFSGNDDIIGPSQKCFSALELPQLQNLHEVFPNIVDQPAVEGGRVLPVVDEGPGRNSDVDIVKESIGDPSVFRPLSEKNNSGGIYGYVTPLSFGDSVDLNQTFQSHDSLQLFNPSSSTLSLNFSCSSNSKLPHPVHGESNEVSNVENVSERSAIWRSTVSTRKQIDCVGSSPSNSTSAISLESQARNAISQASLSSLVRYMDTNDKQPYSCYADKQPYSCYAVKQASDSCSLPYSPWFHVAPKDVMSGVYSPLDVKKNLVYRSMRNGESRLGSTAVSLFRDKPFDEGFIGLPLNSQGELIQLHSNNKIRFNQLFRKQSTTNGSAGYLSGTNQRESVSIMALSDMWEKLDGRDQVAGQKPQLKYAVPAHSDLGMTHLQSFGRPESMYRELNLMDLSMQGIIENSKQHGKHNVGENVQERGNTDASAQPSHHPTVRLMGQNVTLGRNNSEGLLLDGKTWTSRDVITEHFTPAASFSHNFMPGQHTPSVSSISNANGCSYGDVQKTPNPPMFFHMRTVRPNFSHTLVNYVPHHMAGNRLQQTNENVCLELQHLVPRKLSENQISGTNTVRMSHENLTPMTYSQNRPQSTVNEFLFPNHSSLDYEKVGPRCCSPSLPQWLQAAKQQKEVPHTSPFQSLHSITKQNQVLPAGAKFPSLPGPYAASSLSYHPNASSTSLSSSQTSCIMNDLSSVAVPGLNHIFGSGFMIDREAGQIADSNVVDRTKVTKKRPASMTNDSRQSSKRPNLGVQEVSESAAEMNRKKDLRCEQYDAVAYGGEIVDLGIYKSESIREGIGNSSGAESSLVDRISRLGPIKLSAGAKHILKPSQNIDEDNSRPIHATIPFAGITGSGKLPSFRKKAAHIYRF</sequence>
<keyword evidence="1" id="KW-0175">Coiled coil</keyword>
<keyword evidence="4" id="KW-1185">Reference proteome</keyword>
<dbReference type="EMBL" id="JAINDJ010000005">
    <property type="protein sequence ID" value="KAG9448140.1"/>
    <property type="molecule type" value="Genomic_DNA"/>
</dbReference>
<feature type="region of interest" description="Disordered" evidence="2">
    <location>
        <begin position="1082"/>
        <end position="1119"/>
    </location>
</feature>
<evidence type="ECO:0000313" key="4">
    <source>
        <dbReference type="Proteomes" id="UP000825729"/>
    </source>
</evidence>
<evidence type="ECO:0008006" key="5">
    <source>
        <dbReference type="Google" id="ProtNLM"/>
    </source>
</evidence>
<accession>A0AAV7EH15</accession>
<feature type="coiled-coil region" evidence="1">
    <location>
        <begin position="65"/>
        <end position="99"/>
    </location>
</feature>
<gene>
    <name evidence="3" type="ORF">H6P81_014268</name>
</gene>
<name>A0AAV7EH15_ARIFI</name>
<organism evidence="3 4">
    <name type="scientific">Aristolochia fimbriata</name>
    <name type="common">White veined hardy Dutchman's pipe vine</name>
    <dbReference type="NCBI Taxonomy" id="158543"/>
    <lineage>
        <taxon>Eukaryota</taxon>
        <taxon>Viridiplantae</taxon>
        <taxon>Streptophyta</taxon>
        <taxon>Embryophyta</taxon>
        <taxon>Tracheophyta</taxon>
        <taxon>Spermatophyta</taxon>
        <taxon>Magnoliopsida</taxon>
        <taxon>Magnoliidae</taxon>
        <taxon>Piperales</taxon>
        <taxon>Aristolochiaceae</taxon>
        <taxon>Aristolochia</taxon>
    </lineage>
</organism>
<feature type="region of interest" description="Disordered" evidence="2">
    <location>
        <begin position="271"/>
        <end position="302"/>
    </location>
</feature>
<dbReference type="PANTHER" id="PTHR36892">
    <property type="entry name" value="OS01G0201800 PROTEIN"/>
    <property type="match status" value="1"/>
</dbReference>
<proteinExistence type="predicted"/>
<dbReference type="Proteomes" id="UP000825729">
    <property type="component" value="Unassembled WGS sequence"/>
</dbReference>
<reference evidence="3 4" key="1">
    <citation type="submission" date="2021-07" db="EMBL/GenBank/DDBJ databases">
        <title>The Aristolochia fimbriata genome: insights into angiosperm evolution, floral development and chemical biosynthesis.</title>
        <authorList>
            <person name="Jiao Y."/>
        </authorList>
    </citation>
    <scope>NUCLEOTIDE SEQUENCE [LARGE SCALE GENOMIC DNA]</scope>
    <source>
        <strain evidence="3">IBCAS-2021</strain>
        <tissue evidence="3">Leaf</tissue>
    </source>
</reference>
<evidence type="ECO:0000256" key="2">
    <source>
        <dbReference type="SAM" id="MobiDB-lite"/>
    </source>
</evidence>
<evidence type="ECO:0000313" key="3">
    <source>
        <dbReference type="EMBL" id="KAG9448140.1"/>
    </source>
</evidence>
<feature type="region of interest" description="Disordered" evidence="2">
    <location>
        <begin position="767"/>
        <end position="794"/>
    </location>
</feature>
<evidence type="ECO:0000256" key="1">
    <source>
        <dbReference type="SAM" id="Coils"/>
    </source>
</evidence>
<protein>
    <recommendedName>
        <fullName evidence="5">UBZ4-type domain-containing protein</fullName>
    </recommendedName>
</protein>
<dbReference type="PANTHER" id="PTHR36892:SF1">
    <property type="entry name" value="OS05G0518200 PROTEIN"/>
    <property type="match status" value="1"/>
</dbReference>
<dbReference type="AlphaFoldDB" id="A0AAV7EH15"/>
<comment type="caution">
    <text evidence="3">The sequence shown here is derived from an EMBL/GenBank/DDBJ whole genome shotgun (WGS) entry which is preliminary data.</text>
</comment>